<feature type="compositionally biased region" description="Basic and acidic residues" evidence="1">
    <location>
        <begin position="1"/>
        <end position="14"/>
    </location>
</feature>
<proteinExistence type="predicted"/>
<dbReference type="EMBL" id="CAMAPE010000010">
    <property type="protein sequence ID" value="CAH9078237.1"/>
    <property type="molecule type" value="Genomic_DNA"/>
</dbReference>
<evidence type="ECO:0000256" key="1">
    <source>
        <dbReference type="SAM" id="MobiDB-lite"/>
    </source>
</evidence>
<name>A0A9P0YWQ7_CUSEU</name>
<evidence type="ECO:0000313" key="3">
    <source>
        <dbReference type="EMBL" id="CAH9078237.1"/>
    </source>
</evidence>
<feature type="region of interest" description="Disordered" evidence="1">
    <location>
        <begin position="1"/>
        <end position="39"/>
    </location>
</feature>
<sequence>MEEEGGRTQREWTKLKKLLPDQNQDNKGVGHTEPFTDEEKKVSLRSLFEQSYVSKKPYTDKDTKHIPFHGLEAKVNKLLPTRIKITKMRGTQNHIQMKKKIYFFLEYIITSAMGNFFMHDLSLKAFDFLTYCLCYFEIATRALACYR</sequence>
<keyword evidence="2" id="KW-0472">Membrane</keyword>
<organism evidence="3 4">
    <name type="scientific">Cuscuta europaea</name>
    <name type="common">European dodder</name>
    <dbReference type="NCBI Taxonomy" id="41803"/>
    <lineage>
        <taxon>Eukaryota</taxon>
        <taxon>Viridiplantae</taxon>
        <taxon>Streptophyta</taxon>
        <taxon>Embryophyta</taxon>
        <taxon>Tracheophyta</taxon>
        <taxon>Spermatophyta</taxon>
        <taxon>Magnoliopsida</taxon>
        <taxon>eudicotyledons</taxon>
        <taxon>Gunneridae</taxon>
        <taxon>Pentapetalae</taxon>
        <taxon>asterids</taxon>
        <taxon>lamiids</taxon>
        <taxon>Solanales</taxon>
        <taxon>Convolvulaceae</taxon>
        <taxon>Cuscuteae</taxon>
        <taxon>Cuscuta</taxon>
        <taxon>Cuscuta subgen. Cuscuta</taxon>
    </lineage>
</organism>
<keyword evidence="4" id="KW-1185">Reference proteome</keyword>
<evidence type="ECO:0000313" key="4">
    <source>
        <dbReference type="Proteomes" id="UP001152484"/>
    </source>
</evidence>
<accession>A0A9P0YWQ7</accession>
<comment type="caution">
    <text evidence="3">The sequence shown here is derived from an EMBL/GenBank/DDBJ whole genome shotgun (WGS) entry which is preliminary data.</text>
</comment>
<keyword evidence="2" id="KW-1133">Transmembrane helix</keyword>
<reference evidence="3" key="1">
    <citation type="submission" date="2022-07" db="EMBL/GenBank/DDBJ databases">
        <authorList>
            <person name="Macas J."/>
            <person name="Novak P."/>
            <person name="Neumann P."/>
        </authorList>
    </citation>
    <scope>NUCLEOTIDE SEQUENCE</scope>
</reference>
<keyword evidence="2" id="KW-0812">Transmembrane</keyword>
<dbReference type="Proteomes" id="UP001152484">
    <property type="component" value="Unassembled WGS sequence"/>
</dbReference>
<gene>
    <name evidence="3" type="ORF">CEURO_LOCUS6629</name>
</gene>
<feature type="transmembrane region" description="Helical" evidence="2">
    <location>
        <begin position="101"/>
        <end position="119"/>
    </location>
</feature>
<dbReference type="AlphaFoldDB" id="A0A9P0YWQ7"/>
<protein>
    <submittedName>
        <fullName evidence="3">Uncharacterized protein</fullName>
    </submittedName>
</protein>
<evidence type="ECO:0000256" key="2">
    <source>
        <dbReference type="SAM" id="Phobius"/>
    </source>
</evidence>